<protein>
    <submittedName>
        <fullName evidence="1">Uncharacterized protein</fullName>
    </submittedName>
</protein>
<proteinExistence type="predicted"/>
<dbReference type="Proteomes" id="UP000638353">
    <property type="component" value="Unassembled WGS sequence"/>
</dbReference>
<reference evidence="1" key="1">
    <citation type="journal article" date="2014" name="Int. J. Syst. Evol. Microbiol.">
        <title>Complete genome sequence of Corynebacterium casei LMG S-19264T (=DSM 44701T), isolated from a smear-ripened cheese.</title>
        <authorList>
            <consortium name="US DOE Joint Genome Institute (JGI-PGF)"/>
            <person name="Walter F."/>
            <person name="Albersmeier A."/>
            <person name="Kalinowski J."/>
            <person name="Ruckert C."/>
        </authorList>
    </citation>
    <scope>NUCLEOTIDE SEQUENCE</scope>
    <source>
        <strain evidence="1">JCM 4637</strain>
    </source>
</reference>
<dbReference type="EMBL" id="BMVC01000013">
    <property type="protein sequence ID" value="GHD07392.1"/>
    <property type="molecule type" value="Genomic_DNA"/>
</dbReference>
<sequence length="52" mass="5935">MYRWLFWLCVALAVVPLTAVPWSDRPFILALQSSAFVGLARLCAQKRRGREA</sequence>
<organism evidence="1 2">
    <name type="scientific">Streptomyces finlayi</name>
    <dbReference type="NCBI Taxonomy" id="67296"/>
    <lineage>
        <taxon>Bacteria</taxon>
        <taxon>Bacillati</taxon>
        <taxon>Actinomycetota</taxon>
        <taxon>Actinomycetes</taxon>
        <taxon>Kitasatosporales</taxon>
        <taxon>Streptomycetaceae</taxon>
        <taxon>Streptomyces</taxon>
    </lineage>
</organism>
<evidence type="ECO:0000313" key="1">
    <source>
        <dbReference type="EMBL" id="GHD07392.1"/>
    </source>
</evidence>
<dbReference type="AlphaFoldDB" id="A0A919CCP7"/>
<comment type="caution">
    <text evidence="1">The sequence shown here is derived from an EMBL/GenBank/DDBJ whole genome shotgun (WGS) entry which is preliminary data.</text>
</comment>
<name>A0A919CCP7_9ACTN</name>
<reference evidence="1" key="2">
    <citation type="submission" date="2020-09" db="EMBL/GenBank/DDBJ databases">
        <authorList>
            <person name="Sun Q."/>
            <person name="Ohkuma M."/>
        </authorList>
    </citation>
    <scope>NUCLEOTIDE SEQUENCE</scope>
    <source>
        <strain evidence="1">JCM 4637</strain>
    </source>
</reference>
<accession>A0A919CCP7</accession>
<dbReference type="RefSeq" id="WP_189821997.1">
    <property type="nucleotide sequence ID" value="NZ_BMVC01000013.1"/>
</dbReference>
<evidence type="ECO:0000313" key="2">
    <source>
        <dbReference type="Proteomes" id="UP000638353"/>
    </source>
</evidence>
<gene>
    <name evidence="1" type="ORF">GCM10010334_59890</name>
</gene>